<dbReference type="Pfam" id="PF02353">
    <property type="entry name" value="CMAS"/>
    <property type="match status" value="1"/>
</dbReference>
<dbReference type="CDD" id="cd02440">
    <property type="entry name" value="AdoMet_MTases"/>
    <property type="match status" value="1"/>
</dbReference>
<dbReference type="GeneID" id="98646410"/>
<gene>
    <name evidence="1" type="primary">rebM_1</name>
    <name evidence="1" type="ORF">GmarT_17950</name>
</gene>
<dbReference type="RefSeq" id="WP_002644794.1">
    <property type="nucleotide sequence ID" value="NZ_CP036353.1"/>
</dbReference>
<reference evidence="1 2" key="1">
    <citation type="submission" date="2019-08" db="EMBL/GenBank/DDBJ databases">
        <title>Deep-cultivation of Planctomycetes and their phenomic and genomic characterization uncovers novel biology.</title>
        <authorList>
            <person name="Wiegand S."/>
            <person name="Jogler M."/>
            <person name="Boedeker C."/>
            <person name="Pinto D."/>
            <person name="Vollmers J."/>
            <person name="Rivas-Marin E."/>
            <person name="Kohn T."/>
            <person name="Peeters S.H."/>
            <person name="Heuer A."/>
            <person name="Rast P."/>
            <person name="Oberbeckmann S."/>
            <person name="Bunk B."/>
            <person name="Jeske O."/>
            <person name="Meyerdierks A."/>
            <person name="Storesund J.E."/>
            <person name="Kallscheuer N."/>
            <person name="Luecker S."/>
            <person name="Lage O.M."/>
            <person name="Pohl T."/>
            <person name="Merkel B.J."/>
            <person name="Hornburger P."/>
            <person name="Mueller R.-W."/>
            <person name="Bruemmer F."/>
            <person name="Labrenz M."/>
            <person name="Spormann A.M."/>
            <person name="Op den Camp H."/>
            <person name="Overmann J."/>
            <person name="Amann R."/>
            <person name="Jetten M.S.M."/>
            <person name="Mascher T."/>
            <person name="Medema M.H."/>
            <person name="Devos D.P."/>
            <person name="Kaster A.-K."/>
            <person name="Ovreas L."/>
            <person name="Rohde M."/>
            <person name="Galperin M.Y."/>
            <person name="Jogler C."/>
        </authorList>
    </citation>
    <scope>NUCLEOTIDE SEQUENCE [LARGE SCALE GENOMIC DNA]</scope>
    <source>
        <strain evidence="1 2">DSM 8797</strain>
    </source>
</reference>
<dbReference type="GO" id="GO:0032259">
    <property type="term" value="P:methylation"/>
    <property type="evidence" value="ECO:0007669"/>
    <property type="project" value="UniProtKB-KW"/>
</dbReference>
<dbReference type="EMBL" id="CP042910">
    <property type="protein sequence ID" value="QEG15934.1"/>
    <property type="molecule type" value="Genomic_DNA"/>
</dbReference>
<dbReference type="GO" id="GO:0102082">
    <property type="term" value="F:demethylrebeccamycin--D-glucose O-methyltransferase activity"/>
    <property type="evidence" value="ECO:0007669"/>
    <property type="project" value="UniProtKB-EC"/>
</dbReference>
<evidence type="ECO:0000313" key="2">
    <source>
        <dbReference type="Proteomes" id="UP000322887"/>
    </source>
</evidence>
<keyword evidence="1" id="KW-0489">Methyltransferase</keyword>
<dbReference type="Proteomes" id="UP000322887">
    <property type="component" value="Chromosome"/>
</dbReference>
<proteinExistence type="predicted"/>
<dbReference type="PANTHER" id="PTHR44068">
    <property type="entry name" value="ZGC:194242"/>
    <property type="match status" value="1"/>
</dbReference>
<dbReference type="Gene3D" id="3.40.50.150">
    <property type="entry name" value="Vaccinia Virus protein VP39"/>
    <property type="match status" value="1"/>
</dbReference>
<protein>
    <submittedName>
        <fullName evidence="1">Demethylrebeccamycin-D-glucose O-methyltransferase</fullName>
        <ecNumber evidence="1">2.1.1.164</ecNumber>
    </submittedName>
</protein>
<accession>A0ABX5YJX6</accession>
<sequence length="289" mass="32888">MISCPTVQKEVIRSHYNLTTLFYRLLWGRHIHHGLWAEPDAPSTSQIDYGKSSAVAQQQLTETLAELLGVQPDADLLDVGCGMGGSSIHLAKTFGCQVTGITLSPVQRRWAALEAHWRGQRQRTQFLCQDAETADFPDASFDYVWSIECTEHLFDKRAFFNKAASWLRPGGSMAICAWLAGDQLETEEARQQVYDVCEGFFCPSLGNATDYQSWMENAGLEFEAYHNWTNRVAPTWEICRQRVQKTGVRWLARLIDRNTVLFLDRFETILQAYETGAMQYGCFIARKPL</sequence>
<evidence type="ECO:0000313" key="1">
    <source>
        <dbReference type="EMBL" id="QEG15934.1"/>
    </source>
</evidence>
<dbReference type="EC" id="2.1.1.164" evidence="1"/>
<dbReference type="PANTHER" id="PTHR44068:SF11">
    <property type="entry name" value="GERANYL DIPHOSPHATE 2-C-METHYLTRANSFERASE"/>
    <property type="match status" value="1"/>
</dbReference>
<dbReference type="InterPro" id="IPR029063">
    <property type="entry name" value="SAM-dependent_MTases_sf"/>
</dbReference>
<organism evidence="1 2">
    <name type="scientific">Gimesia maris</name>
    <dbReference type="NCBI Taxonomy" id="122"/>
    <lineage>
        <taxon>Bacteria</taxon>
        <taxon>Pseudomonadati</taxon>
        <taxon>Planctomycetota</taxon>
        <taxon>Planctomycetia</taxon>
        <taxon>Planctomycetales</taxon>
        <taxon>Planctomycetaceae</taxon>
        <taxon>Gimesia</taxon>
    </lineage>
</organism>
<dbReference type="SUPFAM" id="SSF53335">
    <property type="entry name" value="S-adenosyl-L-methionine-dependent methyltransferases"/>
    <property type="match status" value="1"/>
</dbReference>
<keyword evidence="1" id="KW-0808">Transferase</keyword>
<keyword evidence="2" id="KW-1185">Reference proteome</keyword>
<name>A0ABX5YJX6_9PLAN</name>
<dbReference type="InterPro" id="IPR050447">
    <property type="entry name" value="Erg6_SMT_methyltransf"/>
</dbReference>